<keyword evidence="3" id="KW-1185">Reference proteome</keyword>
<accession>A0A3M7P247</accession>
<name>A0A3M7P247_BRAPC</name>
<evidence type="ECO:0000313" key="2">
    <source>
        <dbReference type="EMBL" id="RMZ93151.1"/>
    </source>
</evidence>
<comment type="caution">
    <text evidence="2">The sequence shown here is derived from an EMBL/GenBank/DDBJ whole genome shotgun (WGS) entry which is preliminary data.</text>
</comment>
<sequence>MYYCHRDQLNTSGIRGSQHRVARKFKRNSGPRENFLVNNIIPIRNKLRQSQKKERISAKKRNSATATVGLV</sequence>
<gene>
    <name evidence="2" type="ORF">BpHYR1_027804</name>
</gene>
<dbReference type="AlphaFoldDB" id="A0A3M7P247"/>
<feature type="region of interest" description="Disordered" evidence="1">
    <location>
        <begin position="47"/>
        <end position="71"/>
    </location>
</feature>
<evidence type="ECO:0000313" key="3">
    <source>
        <dbReference type="Proteomes" id="UP000276133"/>
    </source>
</evidence>
<dbReference type="EMBL" id="REGN01014039">
    <property type="protein sequence ID" value="RMZ93151.1"/>
    <property type="molecule type" value="Genomic_DNA"/>
</dbReference>
<proteinExistence type="predicted"/>
<evidence type="ECO:0000256" key="1">
    <source>
        <dbReference type="SAM" id="MobiDB-lite"/>
    </source>
</evidence>
<protein>
    <submittedName>
        <fullName evidence="2">Uncharacterized protein</fullName>
    </submittedName>
</protein>
<reference evidence="2 3" key="1">
    <citation type="journal article" date="2018" name="Sci. Rep.">
        <title>Genomic signatures of local adaptation to the degree of environmental predictability in rotifers.</title>
        <authorList>
            <person name="Franch-Gras L."/>
            <person name="Hahn C."/>
            <person name="Garcia-Roger E.M."/>
            <person name="Carmona M.J."/>
            <person name="Serra M."/>
            <person name="Gomez A."/>
        </authorList>
    </citation>
    <scope>NUCLEOTIDE SEQUENCE [LARGE SCALE GENOMIC DNA]</scope>
    <source>
        <strain evidence="2">HYR1</strain>
    </source>
</reference>
<dbReference type="Proteomes" id="UP000276133">
    <property type="component" value="Unassembled WGS sequence"/>
</dbReference>
<organism evidence="2 3">
    <name type="scientific">Brachionus plicatilis</name>
    <name type="common">Marine rotifer</name>
    <name type="synonym">Brachionus muelleri</name>
    <dbReference type="NCBI Taxonomy" id="10195"/>
    <lineage>
        <taxon>Eukaryota</taxon>
        <taxon>Metazoa</taxon>
        <taxon>Spiralia</taxon>
        <taxon>Gnathifera</taxon>
        <taxon>Rotifera</taxon>
        <taxon>Eurotatoria</taxon>
        <taxon>Monogononta</taxon>
        <taxon>Pseudotrocha</taxon>
        <taxon>Ploima</taxon>
        <taxon>Brachionidae</taxon>
        <taxon>Brachionus</taxon>
    </lineage>
</organism>